<reference evidence="10" key="1">
    <citation type="submission" date="2019-04" db="EMBL/GenBank/DDBJ databases">
        <title>Friends and foes A comparative genomics studyof 23 Aspergillus species from section Flavi.</title>
        <authorList>
            <consortium name="DOE Joint Genome Institute"/>
            <person name="Kjaerbolling I."/>
            <person name="Vesth T."/>
            <person name="Frisvad J.C."/>
            <person name="Nybo J.L."/>
            <person name="Theobald S."/>
            <person name="Kildgaard S."/>
            <person name="Isbrandt T."/>
            <person name="Kuo A."/>
            <person name="Sato A."/>
            <person name="Lyhne E.K."/>
            <person name="Kogle M.E."/>
            <person name="Wiebenga A."/>
            <person name="Kun R.S."/>
            <person name="Lubbers R.J."/>
            <person name="Makela M.R."/>
            <person name="Barry K."/>
            <person name="Chovatia M."/>
            <person name="Clum A."/>
            <person name="Daum C."/>
            <person name="Haridas S."/>
            <person name="He G."/>
            <person name="LaButti K."/>
            <person name="Lipzen A."/>
            <person name="Mondo S."/>
            <person name="Riley R."/>
            <person name="Salamov A."/>
            <person name="Simmons B.A."/>
            <person name="Magnuson J.K."/>
            <person name="Henrissat B."/>
            <person name="Mortensen U.H."/>
            <person name="Larsen T.O."/>
            <person name="Devries R.P."/>
            <person name="Grigoriev I.V."/>
            <person name="Machida M."/>
            <person name="Baker S.E."/>
            <person name="Andersen M.R."/>
        </authorList>
    </citation>
    <scope>NUCLEOTIDE SEQUENCE [LARGE SCALE GENOMIC DNA]</scope>
    <source>
        <strain evidence="10">CBS 553.77</strain>
    </source>
</reference>
<keyword evidence="6 8" id="KW-0472">Membrane</keyword>
<evidence type="ECO:0000256" key="7">
    <source>
        <dbReference type="SAM" id="MobiDB-lite"/>
    </source>
</evidence>
<feature type="transmembrane region" description="Helical" evidence="8">
    <location>
        <begin position="324"/>
        <end position="344"/>
    </location>
</feature>
<comment type="similarity">
    <text evidence="2">Belongs to the INSIG family.</text>
</comment>
<dbReference type="InterPro" id="IPR025929">
    <property type="entry name" value="INSIG_fam"/>
</dbReference>
<feature type="transmembrane region" description="Helical" evidence="8">
    <location>
        <begin position="244"/>
        <end position="263"/>
    </location>
</feature>
<feature type="transmembrane region" description="Helical" evidence="8">
    <location>
        <begin position="270"/>
        <end position="287"/>
    </location>
</feature>
<sequence length="359" mass="39027">MSDYPSVLRPRPRRLFDLTPASTESSEPSSPAEPANPDFLNLRDAGSTGVSRNSSIMNLTSPTLYGIYSPTAFEGTRDESSLWGTETQTPAIEKPNPLTAPEKPDRFALRRTRSRLSHGLFRGVILPQALKAALLFGFGIIYGVITIHLHENHWITPVKLENAHYYGSWEYLGFWGIAGVVLGNVLPGLDLFSEDMMADGAKQSNSSSSDEENEERTLSWVAAVRSVGAFVGVAFAMRRTHWQSTTQASATLALANPVLWYLIDRTRTGFFMSSIVGVGGMGIVLALRPDLVPSSAEASTTGIPALNVTLREYGLGTGITQESLAVRTWVASVLFCACLCFGNIGRQLAIFAHRESLQA</sequence>
<feature type="transmembrane region" description="Helical" evidence="8">
    <location>
        <begin position="120"/>
        <end position="145"/>
    </location>
</feature>
<organism evidence="9 10">
    <name type="scientific">Aspergillus coremiiformis</name>
    <dbReference type="NCBI Taxonomy" id="138285"/>
    <lineage>
        <taxon>Eukaryota</taxon>
        <taxon>Fungi</taxon>
        <taxon>Dikarya</taxon>
        <taxon>Ascomycota</taxon>
        <taxon>Pezizomycotina</taxon>
        <taxon>Eurotiomycetes</taxon>
        <taxon>Eurotiomycetidae</taxon>
        <taxon>Eurotiales</taxon>
        <taxon>Aspergillaceae</taxon>
        <taxon>Aspergillus</taxon>
        <taxon>Aspergillus subgen. Circumdati</taxon>
    </lineage>
</organism>
<evidence type="ECO:0000256" key="6">
    <source>
        <dbReference type="ARBA" id="ARBA00023136"/>
    </source>
</evidence>
<keyword evidence="3 8" id="KW-0812">Transmembrane</keyword>
<keyword evidence="4" id="KW-0256">Endoplasmic reticulum</keyword>
<dbReference type="GO" id="GO:0005789">
    <property type="term" value="C:endoplasmic reticulum membrane"/>
    <property type="evidence" value="ECO:0007669"/>
    <property type="project" value="UniProtKB-SubCell"/>
</dbReference>
<dbReference type="Proteomes" id="UP000327118">
    <property type="component" value="Unassembled WGS sequence"/>
</dbReference>
<protein>
    <submittedName>
        <fullName evidence="9">Insulin-induced protein-domain-containing protein</fullName>
    </submittedName>
</protein>
<evidence type="ECO:0000256" key="3">
    <source>
        <dbReference type="ARBA" id="ARBA00022692"/>
    </source>
</evidence>
<dbReference type="OrthoDB" id="205546at2759"/>
<dbReference type="GO" id="GO:0016126">
    <property type="term" value="P:sterol biosynthetic process"/>
    <property type="evidence" value="ECO:0007669"/>
    <property type="project" value="TreeGrafter"/>
</dbReference>
<keyword evidence="10" id="KW-1185">Reference proteome</keyword>
<evidence type="ECO:0000256" key="4">
    <source>
        <dbReference type="ARBA" id="ARBA00022824"/>
    </source>
</evidence>
<comment type="subcellular location">
    <subcellularLocation>
        <location evidence="1">Endoplasmic reticulum membrane</location>
        <topology evidence="1">Multi-pass membrane protein</topology>
    </subcellularLocation>
</comment>
<dbReference type="AlphaFoldDB" id="A0A5N6Z2M8"/>
<evidence type="ECO:0000256" key="1">
    <source>
        <dbReference type="ARBA" id="ARBA00004477"/>
    </source>
</evidence>
<gene>
    <name evidence="9" type="ORF">BDV28DRAFT_136164</name>
</gene>
<dbReference type="EMBL" id="ML739150">
    <property type="protein sequence ID" value="KAE8351911.1"/>
    <property type="molecule type" value="Genomic_DNA"/>
</dbReference>
<accession>A0A5N6Z2M8</accession>
<dbReference type="Pfam" id="PF07281">
    <property type="entry name" value="INSIG"/>
    <property type="match status" value="1"/>
</dbReference>
<feature type="transmembrane region" description="Helical" evidence="8">
    <location>
        <begin position="172"/>
        <end position="192"/>
    </location>
</feature>
<dbReference type="PANTHER" id="PTHR15301">
    <property type="entry name" value="INSULIN-INDUCED GENE 1"/>
    <property type="match status" value="1"/>
</dbReference>
<keyword evidence="5 8" id="KW-1133">Transmembrane helix</keyword>
<evidence type="ECO:0000256" key="5">
    <source>
        <dbReference type="ARBA" id="ARBA00022989"/>
    </source>
</evidence>
<evidence type="ECO:0000256" key="2">
    <source>
        <dbReference type="ARBA" id="ARBA00007475"/>
    </source>
</evidence>
<evidence type="ECO:0000313" key="9">
    <source>
        <dbReference type="EMBL" id="KAE8351911.1"/>
    </source>
</evidence>
<feature type="region of interest" description="Disordered" evidence="7">
    <location>
        <begin position="1"/>
        <end position="45"/>
    </location>
</feature>
<feature type="compositionally biased region" description="Low complexity" evidence="7">
    <location>
        <begin position="19"/>
        <end position="35"/>
    </location>
</feature>
<evidence type="ECO:0000256" key="8">
    <source>
        <dbReference type="SAM" id="Phobius"/>
    </source>
</evidence>
<evidence type="ECO:0000313" key="10">
    <source>
        <dbReference type="Proteomes" id="UP000327118"/>
    </source>
</evidence>
<proteinExistence type="inferred from homology"/>
<name>A0A5N6Z2M8_9EURO</name>
<dbReference type="PANTHER" id="PTHR15301:SF3">
    <property type="entry name" value="PROTEIN NSG1-RELATED"/>
    <property type="match status" value="1"/>
</dbReference>